<gene>
    <name evidence="1" type="ORF">CU102_02805</name>
</gene>
<dbReference type="RefSeq" id="WP_106709470.1">
    <property type="nucleotide sequence ID" value="NZ_PGGO01000002.1"/>
</dbReference>
<dbReference type="AlphaFoldDB" id="A0A2P7BU91"/>
<name>A0A2P7BU91_9HYPH</name>
<reference evidence="2" key="1">
    <citation type="submission" date="2017-11" db="EMBL/GenBank/DDBJ databases">
        <authorList>
            <person name="Kuznetsova I."/>
            <person name="Sazanova A."/>
            <person name="Chirak E."/>
            <person name="Safronova V."/>
            <person name="Willems A."/>
        </authorList>
    </citation>
    <scope>NUCLEOTIDE SEQUENCE [LARGE SCALE GENOMIC DNA]</scope>
    <source>
        <strain evidence="2">STM 196</strain>
    </source>
</reference>
<sequence>MTGFDKCFGNTKAELPAFDILAVNLPASRKSLLRRALVALAGFEVFRDYVDAGLFPDDLDAYARGELQRMIEGARG</sequence>
<dbReference type="Proteomes" id="UP000241444">
    <property type="component" value="Unassembled WGS sequence"/>
</dbReference>
<keyword evidence="2" id="KW-1185">Reference proteome</keyword>
<evidence type="ECO:0000313" key="2">
    <source>
        <dbReference type="Proteomes" id="UP000241444"/>
    </source>
</evidence>
<proteinExistence type="predicted"/>
<evidence type="ECO:0000313" key="1">
    <source>
        <dbReference type="EMBL" id="PSH70053.1"/>
    </source>
</evidence>
<comment type="caution">
    <text evidence="1">The sequence shown here is derived from an EMBL/GenBank/DDBJ whole genome shotgun (WGS) entry which is preliminary data.</text>
</comment>
<organism evidence="1 2">
    <name type="scientific">Phyllobacterium brassicacearum</name>
    <dbReference type="NCBI Taxonomy" id="314235"/>
    <lineage>
        <taxon>Bacteria</taxon>
        <taxon>Pseudomonadati</taxon>
        <taxon>Pseudomonadota</taxon>
        <taxon>Alphaproteobacteria</taxon>
        <taxon>Hyphomicrobiales</taxon>
        <taxon>Phyllobacteriaceae</taxon>
        <taxon>Phyllobacterium</taxon>
    </lineage>
</organism>
<dbReference type="EMBL" id="PGGO01000002">
    <property type="protein sequence ID" value="PSH70053.1"/>
    <property type="molecule type" value="Genomic_DNA"/>
</dbReference>
<accession>A0A2P7BU91</accession>
<protein>
    <submittedName>
        <fullName evidence="1">Uncharacterized protein</fullName>
    </submittedName>
</protein>